<sequence length="162" mass="18586">LSERHTAYEPDLLDYQGYVRDRAAFCLSDRCRAAIKEGGIVWRLAVEYMRIDDILAGPADLSTARYDRFDGDAEGGWDDQLTDNELNLMSGVYRIFTSPGVYQAADASWWPKNSTWKASPLDVGYWSPRCEEWYQRRLAGILNGSEKVRSATNWRQALKLHK</sequence>
<reference evidence="1 2" key="1">
    <citation type="journal article" date="2016" name="Mol. Biol. Evol.">
        <title>Comparative Genomics of Early-Diverging Mushroom-Forming Fungi Provides Insights into the Origins of Lignocellulose Decay Capabilities.</title>
        <authorList>
            <person name="Nagy L.G."/>
            <person name="Riley R."/>
            <person name="Tritt A."/>
            <person name="Adam C."/>
            <person name="Daum C."/>
            <person name="Floudas D."/>
            <person name="Sun H."/>
            <person name="Yadav J.S."/>
            <person name="Pangilinan J."/>
            <person name="Larsson K.H."/>
            <person name="Matsuura K."/>
            <person name="Barry K."/>
            <person name="Labutti K."/>
            <person name="Kuo R."/>
            <person name="Ohm R.A."/>
            <person name="Bhattacharya S.S."/>
            <person name="Shirouzu T."/>
            <person name="Yoshinaga Y."/>
            <person name="Martin F.M."/>
            <person name="Grigoriev I.V."/>
            <person name="Hibbett D.S."/>
        </authorList>
    </citation>
    <scope>NUCLEOTIDE SEQUENCE [LARGE SCALE GENOMIC DNA]</scope>
    <source>
        <strain evidence="1 2">CBS 109695</strain>
    </source>
</reference>
<name>A0A165WBK8_9AGAM</name>
<keyword evidence="2" id="KW-1185">Reference proteome</keyword>
<dbReference type="Proteomes" id="UP000076532">
    <property type="component" value="Unassembled WGS sequence"/>
</dbReference>
<evidence type="ECO:0000313" key="1">
    <source>
        <dbReference type="EMBL" id="KZP07549.1"/>
    </source>
</evidence>
<feature type="non-terminal residue" evidence="1">
    <location>
        <position position="1"/>
    </location>
</feature>
<proteinExistence type="predicted"/>
<dbReference type="EMBL" id="KV417747">
    <property type="protein sequence ID" value="KZP07549.1"/>
    <property type="molecule type" value="Genomic_DNA"/>
</dbReference>
<protein>
    <submittedName>
        <fullName evidence="1">Uncharacterized protein</fullName>
    </submittedName>
</protein>
<dbReference type="OrthoDB" id="3270336at2759"/>
<organism evidence="1 2">
    <name type="scientific">Athelia psychrophila</name>
    <dbReference type="NCBI Taxonomy" id="1759441"/>
    <lineage>
        <taxon>Eukaryota</taxon>
        <taxon>Fungi</taxon>
        <taxon>Dikarya</taxon>
        <taxon>Basidiomycota</taxon>
        <taxon>Agaricomycotina</taxon>
        <taxon>Agaricomycetes</taxon>
        <taxon>Agaricomycetidae</taxon>
        <taxon>Atheliales</taxon>
        <taxon>Atheliaceae</taxon>
        <taxon>Athelia</taxon>
    </lineage>
</organism>
<feature type="non-terminal residue" evidence="1">
    <location>
        <position position="162"/>
    </location>
</feature>
<evidence type="ECO:0000313" key="2">
    <source>
        <dbReference type="Proteomes" id="UP000076532"/>
    </source>
</evidence>
<accession>A0A165WBK8</accession>
<dbReference type="AlphaFoldDB" id="A0A165WBK8"/>
<gene>
    <name evidence="1" type="ORF">FIBSPDRAFT_699676</name>
</gene>